<dbReference type="InterPro" id="IPR050564">
    <property type="entry name" value="F420-G6PD/mer"/>
</dbReference>
<dbReference type="Gene3D" id="3.20.20.30">
    <property type="entry name" value="Luciferase-like domain"/>
    <property type="match status" value="1"/>
</dbReference>
<dbReference type="CDD" id="cd01097">
    <property type="entry name" value="Tetrahydromethanopterin_reductase"/>
    <property type="match status" value="1"/>
</dbReference>
<sequence>MVKIGLYTARPQGLDGVIEDVAAAERAGLDSVFLPQLTWDALTLAAVVGQRVPRIGLGTAVVRTFASHPFALAGQALTVQAAIGGRLTLGIGPSHREVIERQYGLSYDRPARHVREYLQVLQPLLRGEAVDFRGETLSAAGTVEVPGAEAPSVLVSALGPVMLRLAGELADGTVTVWTGADLLGDDIVPKVAEAARRAGRPSPRVVATVMVCVTTDPGRVREDIAARYGGAGEFASYRRVLAAQGKSGPQDTVIAGAEDAVLAELRRFAAAGVTELVVSPVGDEQERARAVSLVSQLR</sequence>
<dbReference type="RefSeq" id="WP_167491611.1">
    <property type="nucleotide sequence ID" value="NZ_CP046173.1"/>
</dbReference>
<dbReference type="EMBL" id="CP046173">
    <property type="protein sequence ID" value="QIS24331.1"/>
    <property type="molecule type" value="Genomic_DNA"/>
</dbReference>
<dbReference type="InterPro" id="IPR036661">
    <property type="entry name" value="Luciferase-like_sf"/>
</dbReference>
<protein>
    <submittedName>
        <fullName evidence="3">TIGR03564 family F420-dependent LLM class oxidoreductase</fullName>
        <ecNumber evidence="3">1.-.-.-</ecNumber>
    </submittedName>
</protein>
<dbReference type="SUPFAM" id="SSF51679">
    <property type="entry name" value="Bacterial luciferase-like"/>
    <property type="match status" value="1"/>
</dbReference>
<evidence type="ECO:0000259" key="2">
    <source>
        <dbReference type="Pfam" id="PF00296"/>
    </source>
</evidence>
<dbReference type="Proteomes" id="UP000500953">
    <property type="component" value="Chromosome"/>
</dbReference>
<gene>
    <name evidence="3" type="ORF">F6W96_20230</name>
</gene>
<reference evidence="3 4" key="1">
    <citation type="journal article" date="2019" name="ACS Chem. Biol.">
        <title>Identification and Mobilization of a Cryptic Antibiotic Biosynthesis Gene Locus from a Human-Pathogenic Nocardia Isolate.</title>
        <authorList>
            <person name="Herisse M."/>
            <person name="Ishida K."/>
            <person name="Porter J.L."/>
            <person name="Howden B."/>
            <person name="Hertweck C."/>
            <person name="Stinear T.P."/>
            <person name="Pidot S.J."/>
        </authorList>
    </citation>
    <scope>NUCLEOTIDE SEQUENCE [LARGE SCALE GENOMIC DNA]</scope>
    <source>
        <strain evidence="3 4">AUSMDU00012715</strain>
    </source>
</reference>
<dbReference type="InterPro" id="IPR019910">
    <property type="entry name" value="Lucif-like_OxRdtase_MSMEG_4879"/>
</dbReference>
<dbReference type="EC" id="1.-.-.-" evidence="3"/>
<dbReference type="NCBIfam" id="TIGR03564">
    <property type="entry name" value="F420_MSMEG_4879"/>
    <property type="match status" value="1"/>
</dbReference>
<proteinExistence type="predicted"/>
<organism evidence="3 4">
    <name type="scientific">Nocardia terpenica</name>
    <dbReference type="NCBI Taxonomy" id="455432"/>
    <lineage>
        <taxon>Bacteria</taxon>
        <taxon>Bacillati</taxon>
        <taxon>Actinomycetota</taxon>
        <taxon>Actinomycetes</taxon>
        <taxon>Mycobacteriales</taxon>
        <taxon>Nocardiaceae</taxon>
        <taxon>Nocardia</taxon>
    </lineage>
</organism>
<feature type="domain" description="Luciferase-like" evidence="2">
    <location>
        <begin position="12"/>
        <end position="261"/>
    </location>
</feature>
<dbReference type="PANTHER" id="PTHR43244:SF1">
    <property type="entry name" value="5,10-METHYLENETETRAHYDROMETHANOPTERIN REDUCTASE"/>
    <property type="match status" value="1"/>
</dbReference>
<dbReference type="AlphaFoldDB" id="A0A6G9ZG12"/>
<dbReference type="Pfam" id="PF00296">
    <property type="entry name" value="Bac_luciferase"/>
    <property type="match status" value="1"/>
</dbReference>
<name>A0A6G9ZG12_9NOCA</name>
<evidence type="ECO:0000256" key="1">
    <source>
        <dbReference type="ARBA" id="ARBA00023002"/>
    </source>
</evidence>
<dbReference type="GO" id="GO:0016705">
    <property type="term" value="F:oxidoreductase activity, acting on paired donors, with incorporation or reduction of molecular oxygen"/>
    <property type="evidence" value="ECO:0007669"/>
    <property type="project" value="InterPro"/>
</dbReference>
<accession>A0A6G9ZG12</accession>
<evidence type="ECO:0000313" key="4">
    <source>
        <dbReference type="Proteomes" id="UP000500953"/>
    </source>
</evidence>
<evidence type="ECO:0000313" key="3">
    <source>
        <dbReference type="EMBL" id="QIS24331.1"/>
    </source>
</evidence>
<keyword evidence="1 3" id="KW-0560">Oxidoreductase</keyword>
<dbReference type="InterPro" id="IPR011251">
    <property type="entry name" value="Luciferase-like_dom"/>
</dbReference>
<dbReference type="PANTHER" id="PTHR43244">
    <property type="match status" value="1"/>
</dbReference>